<sequence length="180" mass="20183">MNRNVTLEMLFIHPIAQKYVGRSGIAHAISVAEKAFDIAIKSDVNPDLAAKAGFLHDIGHYSWYSGSGEWDYDMYKENDIHAIKGAARAHKLLVRCGEDFRDAKAIALAVLLHTDSYLPEGNLHLSPLQKVVAIADEADEEPGGNHHYRQIDYANALTRIKRLDSKINNYQPSNHFERTS</sequence>
<dbReference type="InterPro" id="IPR006675">
    <property type="entry name" value="HDIG_dom"/>
</dbReference>
<dbReference type="Proteomes" id="UP000281813">
    <property type="component" value="Unassembled WGS sequence"/>
</dbReference>
<proteinExistence type="predicted"/>
<dbReference type="CDD" id="cd00077">
    <property type="entry name" value="HDc"/>
    <property type="match status" value="1"/>
</dbReference>
<dbReference type="AlphaFoldDB" id="A0A494Z3N9"/>
<dbReference type="EMBL" id="RBZO01000006">
    <property type="protein sequence ID" value="RKQ17139.1"/>
    <property type="molecule type" value="Genomic_DNA"/>
</dbReference>
<dbReference type="SMART" id="SM00471">
    <property type="entry name" value="HDc"/>
    <property type="match status" value="1"/>
</dbReference>
<keyword evidence="3" id="KW-1185">Reference proteome</keyword>
<reference evidence="2 3" key="1">
    <citation type="journal article" date="2015" name="Antonie Van Leeuwenhoek">
        <title>Oceanobacillus bengalensis sp. nov., a bacterium isolated from seawater of the Bay of Bengal.</title>
        <authorList>
            <person name="Yongchang O."/>
            <person name="Xiang W."/>
            <person name="Wang G."/>
        </authorList>
    </citation>
    <scope>NUCLEOTIDE SEQUENCE [LARGE SCALE GENOMIC DNA]</scope>
    <source>
        <strain evidence="2 3">MCCC 1K00260</strain>
    </source>
</reference>
<dbReference type="OrthoDB" id="2352233at2"/>
<evidence type="ECO:0000259" key="1">
    <source>
        <dbReference type="SMART" id="SM00471"/>
    </source>
</evidence>
<protein>
    <submittedName>
        <fullName evidence="2">HD domain-containing protein</fullName>
    </submittedName>
</protein>
<comment type="caution">
    <text evidence="2">The sequence shown here is derived from an EMBL/GenBank/DDBJ whole genome shotgun (WGS) entry which is preliminary data.</text>
</comment>
<evidence type="ECO:0000313" key="2">
    <source>
        <dbReference type="EMBL" id="RKQ17139.1"/>
    </source>
</evidence>
<accession>A0A494Z3N9</accession>
<dbReference type="SUPFAM" id="SSF109604">
    <property type="entry name" value="HD-domain/PDEase-like"/>
    <property type="match status" value="1"/>
</dbReference>
<dbReference type="InterPro" id="IPR006674">
    <property type="entry name" value="HD_domain"/>
</dbReference>
<dbReference type="RefSeq" id="WP_121129487.1">
    <property type="nucleotide sequence ID" value="NZ_JBHUFK010000041.1"/>
</dbReference>
<dbReference type="Gene3D" id="1.10.3210.10">
    <property type="entry name" value="Hypothetical protein af1432"/>
    <property type="match status" value="1"/>
</dbReference>
<dbReference type="NCBIfam" id="TIGR00277">
    <property type="entry name" value="HDIG"/>
    <property type="match status" value="1"/>
</dbReference>
<organism evidence="2 3">
    <name type="scientific">Oceanobacillus bengalensis</name>
    <dbReference type="NCBI Taxonomy" id="1435466"/>
    <lineage>
        <taxon>Bacteria</taxon>
        <taxon>Bacillati</taxon>
        <taxon>Bacillota</taxon>
        <taxon>Bacilli</taxon>
        <taxon>Bacillales</taxon>
        <taxon>Bacillaceae</taxon>
        <taxon>Oceanobacillus</taxon>
    </lineage>
</organism>
<feature type="domain" description="HD/PDEase" evidence="1">
    <location>
        <begin position="20"/>
        <end position="150"/>
    </location>
</feature>
<evidence type="ECO:0000313" key="3">
    <source>
        <dbReference type="Proteomes" id="UP000281813"/>
    </source>
</evidence>
<dbReference type="Pfam" id="PF01966">
    <property type="entry name" value="HD"/>
    <property type="match status" value="1"/>
</dbReference>
<dbReference type="InterPro" id="IPR003607">
    <property type="entry name" value="HD/PDEase_dom"/>
</dbReference>
<name>A0A494Z3N9_9BACI</name>
<gene>
    <name evidence="2" type="ORF">D8M05_05585</name>
</gene>